<feature type="transmembrane region" description="Helical" evidence="1">
    <location>
        <begin position="40"/>
        <end position="59"/>
    </location>
</feature>
<dbReference type="Proteomes" id="UP000314294">
    <property type="component" value="Unassembled WGS sequence"/>
</dbReference>
<proteinExistence type="predicted"/>
<accession>A0A4Z2GRZ1</accession>
<gene>
    <name evidence="2" type="ORF">EYF80_033389</name>
</gene>
<dbReference type="AlphaFoldDB" id="A0A4Z2GRZ1"/>
<keyword evidence="1" id="KW-0472">Membrane</keyword>
<name>A0A4Z2GRZ1_9TELE</name>
<comment type="caution">
    <text evidence="2">The sequence shown here is derived from an EMBL/GenBank/DDBJ whole genome shotgun (WGS) entry which is preliminary data.</text>
</comment>
<evidence type="ECO:0000313" key="2">
    <source>
        <dbReference type="EMBL" id="TNN56428.1"/>
    </source>
</evidence>
<sequence>MNTQYITKDPPTSQLTDRRVLNSVETTGCRDGFGRAAPVLLSSAATAFSFFFSFSFVSFHSSGSYSQIRTCMHGVRGSD</sequence>
<keyword evidence="1" id="KW-1133">Transmembrane helix</keyword>
<protein>
    <submittedName>
        <fullName evidence="2">Uncharacterized protein</fullName>
    </submittedName>
</protein>
<evidence type="ECO:0000256" key="1">
    <source>
        <dbReference type="SAM" id="Phobius"/>
    </source>
</evidence>
<keyword evidence="1" id="KW-0812">Transmembrane</keyword>
<reference evidence="2 3" key="1">
    <citation type="submission" date="2019-03" db="EMBL/GenBank/DDBJ databases">
        <title>First draft genome of Liparis tanakae, snailfish: a comprehensive survey of snailfish specific genes.</title>
        <authorList>
            <person name="Kim W."/>
            <person name="Song I."/>
            <person name="Jeong J.-H."/>
            <person name="Kim D."/>
            <person name="Kim S."/>
            <person name="Ryu S."/>
            <person name="Song J.Y."/>
            <person name="Lee S.K."/>
        </authorList>
    </citation>
    <scope>NUCLEOTIDE SEQUENCE [LARGE SCALE GENOMIC DNA]</scope>
    <source>
        <tissue evidence="2">Muscle</tissue>
    </source>
</reference>
<dbReference type="EMBL" id="SRLO01000429">
    <property type="protein sequence ID" value="TNN56428.1"/>
    <property type="molecule type" value="Genomic_DNA"/>
</dbReference>
<keyword evidence="3" id="KW-1185">Reference proteome</keyword>
<organism evidence="2 3">
    <name type="scientific">Liparis tanakae</name>
    <name type="common">Tanaka's snailfish</name>
    <dbReference type="NCBI Taxonomy" id="230148"/>
    <lineage>
        <taxon>Eukaryota</taxon>
        <taxon>Metazoa</taxon>
        <taxon>Chordata</taxon>
        <taxon>Craniata</taxon>
        <taxon>Vertebrata</taxon>
        <taxon>Euteleostomi</taxon>
        <taxon>Actinopterygii</taxon>
        <taxon>Neopterygii</taxon>
        <taxon>Teleostei</taxon>
        <taxon>Neoteleostei</taxon>
        <taxon>Acanthomorphata</taxon>
        <taxon>Eupercaria</taxon>
        <taxon>Perciformes</taxon>
        <taxon>Cottioidei</taxon>
        <taxon>Cottales</taxon>
        <taxon>Liparidae</taxon>
        <taxon>Liparis</taxon>
    </lineage>
</organism>
<evidence type="ECO:0000313" key="3">
    <source>
        <dbReference type="Proteomes" id="UP000314294"/>
    </source>
</evidence>